<feature type="transmembrane region" description="Helical" evidence="1">
    <location>
        <begin position="12"/>
        <end position="29"/>
    </location>
</feature>
<accession>A0ABV7R7B7</accession>
<gene>
    <name evidence="2" type="ORF">ACFOMH_14760</name>
</gene>
<sequence>MLVDPNHPFFRPLWVRVLSVLLPLLWAGVEASTGAIFWAILFGAAGIYLFVALFVNRREGGGS</sequence>
<comment type="caution">
    <text evidence="2">The sequence shown here is derived from an EMBL/GenBank/DDBJ whole genome shotgun (WGS) entry which is preliminary data.</text>
</comment>
<keyword evidence="1" id="KW-1133">Transmembrane helix</keyword>
<dbReference type="Proteomes" id="UP001595721">
    <property type="component" value="Unassembled WGS sequence"/>
</dbReference>
<evidence type="ECO:0000313" key="2">
    <source>
        <dbReference type="EMBL" id="MFC3529438.1"/>
    </source>
</evidence>
<evidence type="ECO:0000313" key="3">
    <source>
        <dbReference type="Proteomes" id="UP001595721"/>
    </source>
</evidence>
<dbReference type="RefSeq" id="WP_377745393.1">
    <property type="nucleotide sequence ID" value="NZ_JBHRXJ010000011.1"/>
</dbReference>
<evidence type="ECO:0008006" key="4">
    <source>
        <dbReference type="Google" id="ProtNLM"/>
    </source>
</evidence>
<name>A0ABV7R7B7_9RHOB</name>
<keyword evidence="1" id="KW-0812">Transmembrane</keyword>
<protein>
    <recommendedName>
        <fullName evidence="4">DUF3329 domain-containing protein</fullName>
    </recommendedName>
</protein>
<keyword evidence="3" id="KW-1185">Reference proteome</keyword>
<organism evidence="2 3">
    <name type="scientific">Paracoccus mangrovi</name>
    <dbReference type="NCBI Taxonomy" id="1715645"/>
    <lineage>
        <taxon>Bacteria</taxon>
        <taxon>Pseudomonadati</taxon>
        <taxon>Pseudomonadota</taxon>
        <taxon>Alphaproteobacteria</taxon>
        <taxon>Rhodobacterales</taxon>
        <taxon>Paracoccaceae</taxon>
        <taxon>Paracoccus</taxon>
    </lineage>
</organism>
<keyword evidence="1" id="KW-0472">Membrane</keyword>
<dbReference type="EMBL" id="JBHRXJ010000011">
    <property type="protein sequence ID" value="MFC3529438.1"/>
    <property type="molecule type" value="Genomic_DNA"/>
</dbReference>
<evidence type="ECO:0000256" key="1">
    <source>
        <dbReference type="SAM" id="Phobius"/>
    </source>
</evidence>
<reference evidence="3" key="1">
    <citation type="journal article" date="2019" name="Int. J. Syst. Evol. Microbiol.">
        <title>The Global Catalogue of Microorganisms (GCM) 10K type strain sequencing project: providing services to taxonomists for standard genome sequencing and annotation.</title>
        <authorList>
            <consortium name="The Broad Institute Genomics Platform"/>
            <consortium name="The Broad Institute Genome Sequencing Center for Infectious Disease"/>
            <person name="Wu L."/>
            <person name="Ma J."/>
        </authorList>
    </citation>
    <scope>NUCLEOTIDE SEQUENCE [LARGE SCALE GENOMIC DNA]</scope>
    <source>
        <strain evidence="3">KCTC 42899</strain>
    </source>
</reference>
<feature type="transmembrane region" description="Helical" evidence="1">
    <location>
        <begin position="35"/>
        <end position="55"/>
    </location>
</feature>
<proteinExistence type="predicted"/>